<evidence type="ECO:0000256" key="2">
    <source>
        <dbReference type="ARBA" id="ARBA00008054"/>
    </source>
</evidence>
<dbReference type="GeneTree" id="ENSGT00940000161495"/>
<evidence type="ECO:0000256" key="11">
    <source>
        <dbReference type="ARBA" id="ARBA00022889"/>
    </source>
</evidence>
<evidence type="ECO:0000256" key="17">
    <source>
        <dbReference type="ARBA" id="ARBA00023170"/>
    </source>
</evidence>
<feature type="transmembrane region" description="Helical" evidence="25">
    <location>
        <begin position="1055"/>
        <end position="1077"/>
    </location>
</feature>
<keyword evidence="6" id="KW-0479">Metal-binding</keyword>
<dbReference type="SMART" id="SM00327">
    <property type="entry name" value="VWA"/>
    <property type="match status" value="1"/>
</dbReference>
<keyword evidence="10" id="KW-0460">Magnesium</keyword>
<reference evidence="28" key="2">
    <citation type="submission" date="2025-08" db="UniProtKB">
        <authorList>
            <consortium name="Ensembl"/>
        </authorList>
    </citation>
    <scope>IDENTIFICATION</scope>
</reference>
<dbReference type="Pfam" id="PF00092">
    <property type="entry name" value="VWA"/>
    <property type="match status" value="1"/>
</dbReference>
<evidence type="ECO:0000256" key="26">
    <source>
        <dbReference type="SAM" id="MobiDB-lite"/>
    </source>
</evidence>
<dbReference type="SMART" id="SM00191">
    <property type="entry name" value="Int_alpha"/>
    <property type="match status" value="4"/>
</dbReference>
<dbReference type="GO" id="GO:0008305">
    <property type="term" value="C:integrin complex"/>
    <property type="evidence" value="ECO:0007669"/>
    <property type="project" value="InterPro"/>
</dbReference>
<dbReference type="FunFam" id="2.130.10.130:FF:000009">
    <property type="entry name" value="Alpha L integrin"/>
    <property type="match status" value="1"/>
</dbReference>
<dbReference type="SUPFAM" id="SSF53300">
    <property type="entry name" value="vWA-like"/>
    <property type="match status" value="1"/>
</dbReference>
<dbReference type="AlphaFoldDB" id="A0A2K6LQP4"/>
<dbReference type="Gene3D" id="2.60.40.1530">
    <property type="entry name" value="ntegrin, alpha v. Chain A, domain 4"/>
    <property type="match status" value="1"/>
</dbReference>
<dbReference type="SUPFAM" id="SSF69179">
    <property type="entry name" value="Integrin domains"/>
    <property type="match status" value="2"/>
</dbReference>
<dbReference type="Gene3D" id="1.20.5.2120">
    <property type="match status" value="1"/>
</dbReference>
<dbReference type="Pfam" id="PF08441">
    <property type="entry name" value="Integrin_A_Ig_1"/>
    <property type="match status" value="1"/>
</dbReference>
<dbReference type="Gene3D" id="2.130.10.130">
    <property type="entry name" value="Integrin alpha, N-terminal"/>
    <property type="match status" value="2"/>
</dbReference>
<protein>
    <recommendedName>
        <fullName evidence="20">Integrin alpha-L</fullName>
    </recommendedName>
    <alternativeName>
        <fullName evidence="22">CD11 antigen-like family member A</fullName>
    </alternativeName>
    <alternativeName>
        <fullName evidence="23">Leukocyte adhesion glycoprotein LFA-1 alpha chain</fullName>
    </alternativeName>
    <alternativeName>
        <fullName evidence="21">Leukocyte function-associated molecule 1 alpha chain</fullName>
    </alternativeName>
</protein>
<dbReference type="InterPro" id="IPR013519">
    <property type="entry name" value="Int_alpha_beta-p"/>
</dbReference>
<evidence type="ECO:0000256" key="6">
    <source>
        <dbReference type="ARBA" id="ARBA00022723"/>
    </source>
</evidence>
<evidence type="ECO:0000256" key="8">
    <source>
        <dbReference type="ARBA" id="ARBA00022737"/>
    </source>
</evidence>
<evidence type="ECO:0000256" key="14">
    <source>
        <dbReference type="ARBA" id="ARBA00023037"/>
    </source>
</evidence>
<dbReference type="GO" id="GO:0033627">
    <property type="term" value="P:cell adhesion mediated by integrin"/>
    <property type="evidence" value="ECO:0007669"/>
    <property type="project" value="TreeGrafter"/>
</dbReference>
<dbReference type="Pfam" id="PF00357">
    <property type="entry name" value="Integrin_alpha"/>
    <property type="match status" value="1"/>
</dbReference>
<dbReference type="Ensembl" id="ENSRBIT00000049695.1">
    <property type="protein sequence ID" value="ENSRBIP00000025784.1"/>
    <property type="gene ID" value="ENSRBIG00000036763.1"/>
</dbReference>
<evidence type="ECO:0000256" key="23">
    <source>
        <dbReference type="ARBA" id="ARBA00081954"/>
    </source>
</evidence>
<dbReference type="FunFam" id="2.60.40.1460:FF:000001">
    <property type="entry name" value="Integrin, alpha V"/>
    <property type="match status" value="1"/>
</dbReference>
<evidence type="ECO:0000256" key="3">
    <source>
        <dbReference type="ARBA" id="ARBA00022475"/>
    </source>
</evidence>
<evidence type="ECO:0000256" key="15">
    <source>
        <dbReference type="ARBA" id="ARBA00023136"/>
    </source>
</evidence>
<feature type="domain" description="VWFA" evidence="27">
    <location>
        <begin position="156"/>
        <end position="327"/>
    </location>
</feature>
<evidence type="ECO:0000259" key="27">
    <source>
        <dbReference type="PROSITE" id="PS50234"/>
    </source>
</evidence>
<evidence type="ECO:0000256" key="5">
    <source>
        <dbReference type="ARBA" id="ARBA00022692"/>
    </source>
</evidence>
<keyword evidence="8" id="KW-0677">Repeat</keyword>
<dbReference type="GO" id="GO:0042110">
    <property type="term" value="P:T cell activation"/>
    <property type="evidence" value="ECO:0007669"/>
    <property type="project" value="UniProtKB-ARBA"/>
</dbReference>
<dbReference type="InterPro" id="IPR013517">
    <property type="entry name" value="FG-GAP"/>
</dbReference>
<dbReference type="PROSITE" id="PS00242">
    <property type="entry name" value="INTEGRIN_ALPHA"/>
    <property type="match status" value="1"/>
</dbReference>
<dbReference type="GO" id="GO:0005178">
    <property type="term" value="F:integrin binding"/>
    <property type="evidence" value="ECO:0007669"/>
    <property type="project" value="TreeGrafter"/>
</dbReference>
<dbReference type="GO" id="GO:0007160">
    <property type="term" value="P:cell-matrix adhesion"/>
    <property type="evidence" value="ECO:0007669"/>
    <property type="project" value="TreeGrafter"/>
</dbReference>
<dbReference type="FunFam" id="2.60.40.1530:FF:000008">
    <property type="entry name" value="Integrin subunit alpha L"/>
    <property type="match status" value="1"/>
</dbReference>
<dbReference type="Gene3D" id="2.60.40.1510">
    <property type="entry name" value="ntegrin, alpha v. Chain A, domain 3"/>
    <property type="match status" value="1"/>
</dbReference>
<evidence type="ECO:0000256" key="22">
    <source>
        <dbReference type="ARBA" id="ARBA00081128"/>
    </source>
</evidence>
<evidence type="ECO:0000256" key="12">
    <source>
        <dbReference type="ARBA" id="ARBA00022907"/>
    </source>
</evidence>
<dbReference type="InterPro" id="IPR036465">
    <property type="entry name" value="vWFA_dom_sf"/>
</dbReference>
<keyword evidence="9" id="KW-0106">Calcium</keyword>
<comment type="subcellular location">
    <subcellularLocation>
        <location evidence="1">Cell membrane</location>
        <topology evidence="1">Single-pass type I membrane protein</topology>
    </subcellularLocation>
    <subcellularLocation>
        <location evidence="25">Membrane</location>
        <topology evidence="25">Single-pass type I membrane protein</topology>
    </subcellularLocation>
</comment>
<evidence type="ECO:0000256" key="25">
    <source>
        <dbReference type="RuleBase" id="RU003762"/>
    </source>
</evidence>
<keyword evidence="5 25" id="KW-0812">Transmembrane</keyword>
<dbReference type="PROSITE" id="PS50234">
    <property type="entry name" value="VWFA"/>
    <property type="match status" value="1"/>
</dbReference>
<keyword evidence="17 25" id="KW-0675">Receptor</keyword>
<reference evidence="28 29" key="1">
    <citation type="submission" date="2016-06" db="EMBL/GenBank/DDBJ databases">
        <title>Genome of Rhinopithecus bieti.</title>
        <authorList>
            <person name="Wu"/>
            <person name="C.-I. and Zhang"/>
            <person name="Y."/>
        </authorList>
    </citation>
    <scope>NUCLEOTIDE SEQUENCE</scope>
</reference>
<evidence type="ECO:0000256" key="9">
    <source>
        <dbReference type="ARBA" id="ARBA00022837"/>
    </source>
</evidence>
<evidence type="ECO:0000313" key="28">
    <source>
        <dbReference type="Ensembl" id="ENSRBIP00000025784.1"/>
    </source>
</evidence>
<dbReference type="InterPro" id="IPR048285">
    <property type="entry name" value="Integrin_alpha_Ig-like_2"/>
</dbReference>
<comment type="similarity">
    <text evidence="2 25">Belongs to the integrin alpha chain family.</text>
</comment>
<evidence type="ECO:0000256" key="13">
    <source>
        <dbReference type="ARBA" id="ARBA00022989"/>
    </source>
</evidence>
<comment type="subunit">
    <text evidence="19">Heterodimer of an alpha and a beta subunit. The ITGAL alpha subunit associates with the ITGB2 beta subunit. Interacts with THBD. Interacts with CD226.</text>
</comment>
<evidence type="ECO:0000256" key="16">
    <source>
        <dbReference type="ARBA" id="ARBA00023157"/>
    </source>
</evidence>
<proteinExistence type="inferred from homology"/>
<keyword evidence="18" id="KW-0325">Glycoprotein</keyword>
<dbReference type="InterPro" id="IPR002035">
    <property type="entry name" value="VWF_A"/>
</dbReference>
<accession>A0A2K6LQP4</accession>
<dbReference type="CDD" id="cd01469">
    <property type="entry name" value="vWA_integrins_alpha_subunit"/>
    <property type="match status" value="1"/>
</dbReference>
<keyword evidence="7" id="KW-0732">Signal</keyword>
<dbReference type="PRINTS" id="PR01185">
    <property type="entry name" value="INTEGRINA"/>
</dbReference>
<keyword evidence="11 25" id="KW-0130">Cell adhesion</keyword>
<dbReference type="FunFam" id="2.60.40.1510:FF:000018">
    <property type="entry name" value="Alpha L integrin"/>
    <property type="match status" value="1"/>
</dbReference>
<dbReference type="Pfam" id="PF01839">
    <property type="entry name" value="FG-GAP"/>
    <property type="match status" value="1"/>
</dbReference>
<feature type="repeat" description="FG-GAP" evidence="24">
    <location>
        <begin position="83"/>
        <end position="141"/>
    </location>
</feature>
<dbReference type="Gene3D" id="1.20.5.930">
    <property type="entry name" value="Bicelle-embedded integrin alpha(iib) transmembrane segment"/>
    <property type="match status" value="1"/>
</dbReference>
<dbReference type="SUPFAM" id="SSF69318">
    <property type="entry name" value="Integrin alpha N-terminal domain"/>
    <property type="match status" value="1"/>
</dbReference>
<keyword evidence="15 25" id="KW-0472">Membrane</keyword>
<dbReference type="PANTHER" id="PTHR23220">
    <property type="entry name" value="INTEGRIN ALPHA"/>
    <property type="match status" value="1"/>
</dbReference>
<evidence type="ECO:0000256" key="18">
    <source>
        <dbReference type="ARBA" id="ARBA00023180"/>
    </source>
</evidence>
<feature type="repeat" description="FG-GAP" evidence="24">
    <location>
        <begin position="31"/>
        <end position="82"/>
    </location>
</feature>
<name>A0A2K6LQP4_RHIBE</name>
<dbReference type="PANTHER" id="PTHR23220:SF84">
    <property type="entry name" value="INTEGRIN ALPHA-L"/>
    <property type="match status" value="1"/>
</dbReference>
<dbReference type="OMA" id="TVCFQLK"/>
<feature type="region of interest" description="Disordered" evidence="26">
    <location>
        <begin position="1093"/>
        <end position="1135"/>
    </location>
</feature>
<dbReference type="GO" id="GO:0007229">
    <property type="term" value="P:integrin-mediated signaling pathway"/>
    <property type="evidence" value="ECO:0007669"/>
    <property type="project" value="UniProtKB-KW"/>
</dbReference>
<organism evidence="28 29">
    <name type="scientific">Rhinopithecus bieti</name>
    <name type="common">Black snub-nosed monkey</name>
    <name type="synonym">Pygathrix bieti</name>
    <dbReference type="NCBI Taxonomy" id="61621"/>
    <lineage>
        <taxon>Eukaryota</taxon>
        <taxon>Metazoa</taxon>
        <taxon>Chordata</taxon>
        <taxon>Craniata</taxon>
        <taxon>Vertebrata</taxon>
        <taxon>Euteleostomi</taxon>
        <taxon>Mammalia</taxon>
        <taxon>Eutheria</taxon>
        <taxon>Euarchontoglires</taxon>
        <taxon>Primates</taxon>
        <taxon>Haplorrhini</taxon>
        <taxon>Catarrhini</taxon>
        <taxon>Cercopithecidae</taxon>
        <taxon>Colobinae</taxon>
        <taxon>Rhinopithecus</taxon>
    </lineage>
</organism>
<evidence type="ECO:0000313" key="29">
    <source>
        <dbReference type="Proteomes" id="UP000233180"/>
    </source>
</evidence>
<dbReference type="InterPro" id="IPR028994">
    <property type="entry name" value="Integrin_alpha_N"/>
</dbReference>
<dbReference type="InterPro" id="IPR032695">
    <property type="entry name" value="Integrin_dom_sf"/>
</dbReference>
<keyword evidence="14 25" id="KW-0401">Integrin</keyword>
<dbReference type="GO" id="GO:0007159">
    <property type="term" value="P:leukocyte cell-cell adhesion"/>
    <property type="evidence" value="ECO:0007669"/>
    <property type="project" value="UniProtKB-ARBA"/>
</dbReference>
<dbReference type="Gene3D" id="2.60.40.1460">
    <property type="entry name" value="Integrin domains. Chain A, domain 2"/>
    <property type="match status" value="1"/>
</dbReference>
<dbReference type="InterPro" id="IPR000413">
    <property type="entry name" value="Integrin_alpha"/>
</dbReference>
<dbReference type="GO" id="GO:0046872">
    <property type="term" value="F:metal ion binding"/>
    <property type="evidence" value="ECO:0007669"/>
    <property type="project" value="UniProtKB-KW"/>
</dbReference>
<gene>
    <name evidence="28" type="primary">ITGAL</name>
</gene>
<keyword evidence="3" id="KW-1003">Cell membrane</keyword>
<evidence type="ECO:0000256" key="10">
    <source>
        <dbReference type="ARBA" id="ARBA00022842"/>
    </source>
</evidence>
<dbReference type="GO" id="GO:0006909">
    <property type="term" value="P:phagocytosis"/>
    <property type="evidence" value="ECO:0007669"/>
    <property type="project" value="UniProtKB-KW"/>
</dbReference>
<keyword evidence="12" id="KW-0581">Phagocytosis</keyword>
<keyword evidence="29" id="KW-1185">Reference proteome</keyword>
<dbReference type="Proteomes" id="UP000233180">
    <property type="component" value="Unassembled WGS sequence"/>
</dbReference>
<dbReference type="FunFam" id="1.20.5.2120:FF:000001">
    <property type="entry name" value="Integrin alpha L"/>
    <property type="match status" value="1"/>
</dbReference>
<dbReference type="PRINTS" id="PR00453">
    <property type="entry name" value="VWFADOMAIN"/>
</dbReference>
<dbReference type="FunFam" id="1.20.5.930:FF:000007">
    <property type="entry name" value="Integrin alpha L"/>
    <property type="match status" value="1"/>
</dbReference>
<evidence type="ECO:0000256" key="19">
    <source>
        <dbReference type="ARBA" id="ARBA00062036"/>
    </source>
</evidence>
<dbReference type="InterPro" id="IPR013649">
    <property type="entry name" value="Integrin_alpha_Ig-like_1"/>
</dbReference>
<dbReference type="GO" id="GO:0009897">
    <property type="term" value="C:external side of plasma membrane"/>
    <property type="evidence" value="ECO:0007669"/>
    <property type="project" value="TreeGrafter"/>
</dbReference>
<evidence type="ECO:0000256" key="4">
    <source>
        <dbReference type="ARBA" id="ARBA00022553"/>
    </source>
</evidence>
<feature type="repeat" description="FG-GAP" evidence="24">
    <location>
        <begin position="446"/>
        <end position="506"/>
    </location>
</feature>
<evidence type="ECO:0000256" key="21">
    <source>
        <dbReference type="ARBA" id="ARBA00075857"/>
    </source>
</evidence>
<evidence type="ECO:0000256" key="24">
    <source>
        <dbReference type="PROSITE-ProRule" id="PRU00803"/>
    </source>
</evidence>
<keyword evidence="16" id="KW-1015">Disulfide bond</keyword>
<reference evidence="28" key="3">
    <citation type="submission" date="2025-09" db="UniProtKB">
        <authorList>
            <consortium name="Ensembl"/>
        </authorList>
    </citation>
    <scope>IDENTIFICATION</scope>
</reference>
<sequence length="1135" mass="125012">MKDSCITVTTMALLSGFFFFAPASSYNLDVRGARSFSPPRPGRHFGYRVLQVGNGVIVGAPGEGNSTGSLYQCQSGTGHCLPVSLRGSNYTSKYLGMTLATDPTDGSVLACDPGLSRTCDQNTYLSGLCYLFHQNLQGAMLQGRPGFQECIKGNVDLVFLFDGSMSLQPDEFQKILDFMKDVMKKLSNTSYQFAAVQFSTSYKTEFDFSDYVKQKDPDILLEHVKHMLLLTNTFGAINYVATEVFREELGARPDATKVLIIITDGEATDSGNIDAAKDIIRYIIGIGKHFQTKESQETLHKFASKPASEFVKILDTFEKLKDLFTELQKKIYVIEGTSKQDLTSFNMELSSSGISADLSRGHAVVGAVGAKDWAGGLLDLKADMQDDTFIGNEPLTPEVRAGYLGYTVTWLPSGEKTLLLASGAPRYQHVGRVLLFQEPQGGGHWSQIQTIHGTQIGSYFGGELCGVDVDQDGETELLLIGAPLFYGEQRGGRVFIYQRKQLGFEEVSELQGDPGYPLGRFGEAITALTDINGDGLVDVAVGPLWRSRGCVHLQWEAWGPTPQPDPSLPPTYLSSTYSRPVVDVVTLMSFSPAEIPVHEVECSYSTSNKMKEGVNITICFQIKSLIPQFQGRLVANLTYTLQLDGHRTRRRGLFPGGRHELRRNIAVTTTMSCTDFSFHFPVCVQDLISPINVSLNFSLWEEEGTPRDQRASKDILPILRPSLHSETWEIPFEKNCGEDKKCEANLRVSFSPARSRALRLTAFASLSVELSLSNLGEDAYWVQLDLHFPRGLSFRKVEMLKPHSQMPVSCEELPEESKLLSRALSCNVSSPIFKAGHSVALQMMFNTLVNSSWGDLVELRANVTCNNEDSGLLKDNSAATSIPILYPINVLIQDQENSTLYVSFTPKGPKIHQVKHIYQVRIQPSIHDHNIPTMEAVVGVPQPPSKGPITQQWSVQMEPPVPCRYEDLERLPDTAEPCLPGALFRCPVVFRQEILVQVIGTLELVGEIEASSMFSLCSSLSISFNSSRHFHLYGSNASLAQVVMKVDIVYEKQMLYLYVLSGIGGLLLLLLIFIALYKVGFFKRNLKEKMEAGGGVPNGIPAEDSGQPASGEEAGDPGCLKPLHEEDSESGGGKD</sequence>
<dbReference type="InterPro" id="IPR018184">
    <property type="entry name" value="Integrin_alpha_C_CS"/>
</dbReference>
<evidence type="ECO:0000256" key="20">
    <source>
        <dbReference type="ARBA" id="ARBA00068426"/>
    </source>
</evidence>
<dbReference type="Pfam" id="PF20805">
    <property type="entry name" value="Integrin_A_Ig_2"/>
    <property type="match status" value="1"/>
</dbReference>
<evidence type="ECO:0000256" key="1">
    <source>
        <dbReference type="ARBA" id="ARBA00004251"/>
    </source>
</evidence>
<keyword evidence="13 25" id="KW-1133">Transmembrane helix</keyword>
<evidence type="ECO:0000256" key="7">
    <source>
        <dbReference type="ARBA" id="ARBA00022729"/>
    </source>
</evidence>
<keyword evidence="4" id="KW-0597">Phosphoprotein</keyword>
<dbReference type="PROSITE" id="PS51470">
    <property type="entry name" value="FG_GAP"/>
    <property type="match status" value="3"/>
</dbReference>